<feature type="region of interest" description="Disordered" evidence="1">
    <location>
        <begin position="184"/>
        <end position="206"/>
    </location>
</feature>
<evidence type="ECO:0000313" key="4">
    <source>
        <dbReference type="RefSeq" id="XP_026685169.1"/>
    </source>
</evidence>
<keyword evidence="2" id="KW-1133">Transmembrane helix</keyword>
<accession>A0A3Q0J9N6</accession>
<reference evidence="4" key="1">
    <citation type="submission" date="2025-08" db="UniProtKB">
        <authorList>
            <consortium name="RefSeq"/>
        </authorList>
    </citation>
    <scope>IDENTIFICATION</scope>
</reference>
<feature type="compositionally biased region" description="Basic and acidic residues" evidence="1">
    <location>
        <begin position="184"/>
        <end position="198"/>
    </location>
</feature>
<evidence type="ECO:0000256" key="1">
    <source>
        <dbReference type="SAM" id="MobiDB-lite"/>
    </source>
</evidence>
<evidence type="ECO:0000256" key="2">
    <source>
        <dbReference type="SAM" id="Phobius"/>
    </source>
</evidence>
<dbReference type="PaxDb" id="121845-A0A3Q0J9N6"/>
<feature type="region of interest" description="Disordered" evidence="1">
    <location>
        <begin position="563"/>
        <end position="636"/>
    </location>
</feature>
<organism evidence="3 4">
    <name type="scientific">Diaphorina citri</name>
    <name type="common">Asian citrus psyllid</name>
    <dbReference type="NCBI Taxonomy" id="121845"/>
    <lineage>
        <taxon>Eukaryota</taxon>
        <taxon>Metazoa</taxon>
        <taxon>Ecdysozoa</taxon>
        <taxon>Arthropoda</taxon>
        <taxon>Hexapoda</taxon>
        <taxon>Insecta</taxon>
        <taxon>Pterygota</taxon>
        <taxon>Neoptera</taxon>
        <taxon>Paraneoptera</taxon>
        <taxon>Hemiptera</taxon>
        <taxon>Sternorrhyncha</taxon>
        <taxon>Psylloidea</taxon>
        <taxon>Psyllidae</taxon>
        <taxon>Diaphorininae</taxon>
        <taxon>Diaphorina</taxon>
    </lineage>
</organism>
<dbReference type="RefSeq" id="XP_026685169.1">
    <property type="nucleotide sequence ID" value="XM_026829368.1"/>
</dbReference>
<protein>
    <submittedName>
        <fullName evidence="4">Uncharacterized protein LOC103517163</fullName>
    </submittedName>
</protein>
<evidence type="ECO:0000313" key="3">
    <source>
        <dbReference type="Proteomes" id="UP000079169"/>
    </source>
</evidence>
<feature type="compositionally biased region" description="Polar residues" evidence="1">
    <location>
        <begin position="598"/>
        <end position="608"/>
    </location>
</feature>
<dbReference type="Proteomes" id="UP000079169">
    <property type="component" value="Unplaced"/>
</dbReference>
<name>A0A3Q0J9N6_DIACI</name>
<feature type="compositionally biased region" description="Polar residues" evidence="1">
    <location>
        <begin position="576"/>
        <end position="591"/>
    </location>
</feature>
<proteinExistence type="predicted"/>
<sequence length="708" mass="78442">MEKVRQTDIFAIVYLGGFIGLVTFFFILACSEIFCQNCLYRSASSLFLPQAQCTHSYYSTPKPVTPPPPYHLFAPPQYMDIVKDFDSSKANTPGLVRIEAAKGGKMTSGKATSGGKMTSSPSPCGCACPSYNSAMQRAPQAGAPQGTNLVSIINLDDQPCPPYQVTPAAAAYLNIINENGRDVRTGNVRGKGDGENWEKSSTGKRTGEETYKVHRIPTEMSVCGCRTRESDKVKSIPKTANLVKHSLSFIERTAPQTDSTFKNSVSFTEPSYFGRHFKMSPTEKIESHFSPAEKMNDADRTALSSFQEDSKQFKQQLKTRIRNSQSFSASPNCTDQLVNQVKHSVSYTERINAVTSDDHLNLTNLKQCNSCFALRSHCSLITLPDTSTELNVNAHRHQRFENNRDEHTSGLITVPDTTEVLNVNAHRHQRFENNRDEHTSGLITVPDTTEVLNVNAHRHQRFENNRDEHTSGLITVPDTTEVLNVNAHRHQRFENNRDEHTSGLITVPDTTEVLNVNAHRHQRFGNNRDQHTSGSVLNKNSLAGNLLDTSLINLSNETFYLEDAPNNGAPRHKTESGNSSDANTDQTNTCPSIDHNDQYNSSADSPVESNRVDTSHTSKVRTNRAAPDNSNRISTSDTFNSVTFHTSNTVDAHTNGVGTHTTVQILESNSSSSVEPNSIFYGNQITHYQIQPAMSSVVRHRRGVVKHG</sequence>
<gene>
    <name evidence="4" type="primary">LOC103517163</name>
</gene>
<keyword evidence="2" id="KW-0472">Membrane</keyword>
<keyword evidence="2" id="KW-0812">Transmembrane</keyword>
<dbReference type="AlphaFoldDB" id="A0A3Q0J9N6"/>
<dbReference type="KEGG" id="dci:103517163"/>
<feature type="transmembrane region" description="Helical" evidence="2">
    <location>
        <begin position="12"/>
        <end position="34"/>
    </location>
</feature>
<dbReference type="PROSITE" id="PS51257">
    <property type="entry name" value="PROKAR_LIPOPROTEIN"/>
    <property type="match status" value="1"/>
</dbReference>
<keyword evidence="3" id="KW-1185">Reference proteome</keyword>
<dbReference type="GeneID" id="103517163"/>